<name>A0A7W8WYR7_9MICC</name>
<dbReference type="SMART" id="SM00382">
    <property type="entry name" value="AAA"/>
    <property type="match status" value="1"/>
</dbReference>
<comment type="similarity">
    <text evidence="2">Belongs to the ABC transporter superfamily.</text>
</comment>
<evidence type="ECO:0000256" key="5">
    <source>
        <dbReference type="ARBA" id="ARBA00022840"/>
    </source>
</evidence>
<dbReference type="CDD" id="cd03230">
    <property type="entry name" value="ABC_DR_subfamily_A"/>
    <property type="match status" value="1"/>
</dbReference>
<dbReference type="InterPro" id="IPR050763">
    <property type="entry name" value="ABC_transporter_ATP-binding"/>
</dbReference>
<evidence type="ECO:0000256" key="3">
    <source>
        <dbReference type="ARBA" id="ARBA00022448"/>
    </source>
</evidence>
<proteinExistence type="inferred from homology"/>
<evidence type="ECO:0000313" key="9">
    <source>
        <dbReference type="EMBL" id="MBB5512616.1"/>
    </source>
</evidence>
<evidence type="ECO:0000259" key="8">
    <source>
        <dbReference type="PROSITE" id="PS50893"/>
    </source>
</evidence>
<dbReference type="PANTHER" id="PTHR42711">
    <property type="entry name" value="ABC TRANSPORTER ATP-BINDING PROTEIN"/>
    <property type="match status" value="1"/>
</dbReference>
<evidence type="ECO:0000313" key="10">
    <source>
        <dbReference type="Proteomes" id="UP000580797"/>
    </source>
</evidence>
<dbReference type="Gene3D" id="3.40.50.300">
    <property type="entry name" value="P-loop containing nucleotide triphosphate hydrolases"/>
    <property type="match status" value="1"/>
</dbReference>
<dbReference type="PROSITE" id="PS50893">
    <property type="entry name" value="ABC_TRANSPORTER_2"/>
    <property type="match status" value="1"/>
</dbReference>
<dbReference type="InterPro" id="IPR003439">
    <property type="entry name" value="ABC_transporter-like_ATP-bd"/>
</dbReference>
<reference evidence="9 10" key="1">
    <citation type="submission" date="2020-08" db="EMBL/GenBank/DDBJ databases">
        <title>Sequencing the genomes of 1000 actinobacteria strains.</title>
        <authorList>
            <person name="Klenk H.-P."/>
        </authorList>
    </citation>
    <scope>NUCLEOTIDE SEQUENCE [LARGE SCALE GENOMIC DNA]</scope>
    <source>
        <strain evidence="9 10">DSM 105783</strain>
    </source>
</reference>
<keyword evidence="4" id="KW-0547">Nucleotide-binding</keyword>
<dbReference type="Pfam" id="PF00005">
    <property type="entry name" value="ABC_tran"/>
    <property type="match status" value="1"/>
</dbReference>
<keyword evidence="5 9" id="KW-0067">ATP-binding</keyword>
<dbReference type="PANTHER" id="PTHR42711:SF5">
    <property type="entry name" value="ABC TRANSPORTER ATP-BINDING PROTEIN NATA"/>
    <property type="match status" value="1"/>
</dbReference>
<feature type="region of interest" description="Disordered" evidence="7">
    <location>
        <begin position="1"/>
        <end position="23"/>
    </location>
</feature>
<dbReference type="AlphaFoldDB" id="A0A7W8WYR7"/>
<organism evidence="9 10">
    <name type="scientific">Neomicrococcus aestuarii</name>
    <dbReference type="NCBI Taxonomy" id="556325"/>
    <lineage>
        <taxon>Bacteria</taxon>
        <taxon>Bacillati</taxon>
        <taxon>Actinomycetota</taxon>
        <taxon>Actinomycetes</taxon>
        <taxon>Micrococcales</taxon>
        <taxon>Micrococcaceae</taxon>
        <taxon>Neomicrococcus</taxon>
    </lineage>
</organism>
<dbReference type="SUPFAM" id="SSF52540">
    <property type="entry name" value="P-loop containing nucleoside triphosphate hydrolases"/>
    <property type="match status" value="1"/>
</dbReference>
<dbReference type="GO" id="GO:0016887">
    <property type="term" value="F:ATP hydrolysis activity"/>
    <property type="evidence" value="ECO:0007669"/>
    <property type="project" value="InterPro"/>
</dbReference>
<dbReference type="RefSeq" id="WP_183664647.1">
    <property type="nucleotide sequence ID" value="NZ_BAAARH010000001.1"/>
</dbReference>
<dbReference type="GO" id="GO:0005886">
    <property type="term" value="C:plasma membrane"/>
    <property type="evidence" value="ECO:0007669"/>
    <property type="project" value="UniProtKB-SubCell"/>
</dbReference>
<sequence length="326" mass="34975">MTSRPAQSSSFTDHPASDSSFLHDGAKTPSAALAQLSNVVKTYGSATVVNGVSLDVLDGRTTMLVGPNGSGKTTSMEILVGLRRPTSGKARILGEEVVPSGKHRIVTGVQLQQSGLPGRIKVKEVLGSVASLFEEPDDIWELAGSLGLQAHWNKAVDKLSGGLKRRVDIAAACVGRPRFLLLDEPTSGVDPEGRAELWEFLRTRARAGCGILASTHDLEEAEAFADQLYVMGKGRILLHGTPHEVLSSAGGDWRLRINDASPAQIRVIEESGFEHGRTGITSLVIGTSDGLERLRQELVQVDSGPEIRSGRIRLEDVFAVTSWREI</sequence>
<dbReference type="EMBL" id="JACHDR010000001">
    <property type="protein sequence ID" value="MBB5512616.1"/>
    <property type="molecule type" value="Genomic_DNA"/>
</dbReference>
<feature type="domain" description="ABC transporter" evidence="8">
    <location>
        <begin position="34"/>
        <end position="258"/>
    </location>
</feature>
<dbReference type="GO" id="GO:0046677">
    <property type="term" value="P:response to antibiotic"/>
    <property type="evidence" value="ECO:0007669"/>
    <property type="project" value="UniProtKB-KW"/>
</dbReference>
<evidence type="ECO:0000256" key="7">
    <source>
        <dbReference type="SAM" id="MobiDB-lite"/>
    </source>
</evidence>
<dbReference type="InterPro" id="IPR003593">
    <property type="entry name" value="AAA+_ATPase"/>
</dbReference>
<gene>
    <name evidence="9" type="ORF">HD598_001303</name>
</gene>
<keyword evidence="6" id="KW-0046">Antibiotic resistance</keyword>
<dbReference type="GO" id="GO:0005524">
    <property type="term" value="F:ATP binding"/>
    <property type="evidence" value="ECO:0007669"/>
    <property type="project" value="UniProtKB-KW"/>
</dbReference>
<comment type="caution">
    <text evidence="9">The sequence shown here is derived from an EMBL/GenBank/DDBJ whole genome shotgun (WGS) entry which is preliminary data.</text>
</comment>
<evidence type="ECO:0000256" key="6">
    <source>
        <dbReference type="ARBA" id="ARBA00023251"/>
    </source>
</evidence>
<accession>A0A7W8WYR7</accession>
<feature type="compositionally biased region" description="Polar residues" evidence="7">
    <location>
        <begin position="1"/>
        <end position="20"/>
    </location>
</feature>
<protein>
    <submittedName>
        <fullName evidence="9">ABC-2 type transport system ATP-binding protein</fullName>
    </submittedName>
</protein>
<dbReference type="InterPro" id="IPR027417">
    <property type="entry name" value="P-loop_NTPase"/>
</dbReference>
<evidence type="ECO:0000256" key="1">
    <source>
        <dbReference type="ARBA" id="ARBA00004202"/>
    </source>
</evidence>
<dbReference type="Proteomes" id="UP000580797">
    <property type="component" value="Unassembled WGS sequence"/>
</dbReference>
<evidence type="ECO:0000256" key="2">
    <source>
        <dbReference type="ARBA" id="ARBA00005417"/>
    </source>
</evidence>
<comment type="subcellular location">
    <subcellularLocation>
        <location evidence="1">Cell membrane</location>
        <topology evidence="1">Peripheral membrane protein</topology>
    </subcellularLocation>
</comment>
<keyword evidence="3" id="KW-0813">Transport</keyword>
<evidence type="ECO:0000256" key="4">
    <source>
        <dbReference type="ARBA" id="ARBA00022741"/>
    </source>
</evidence>